<dbReference type="Pfam" id="PF03992">
    <property type="entry name" value="ABM"/>
    <property type="match status" value="1"/>
</dbReference>
<name>A0A5S5CIX6_9BACL</name>
<evidence type="ECO:0000259" key="2">
    <source>
        <dbReference type="PROSITE" id="PS51725"/>
    </source>
</evidence>
<dbReference type="EMBL" id="VNHS01000001">
    <property type="protein sequence ID" value="TYP79700.1"/>
    <property type="molecule type" value="Genomic_DNA"/>
</dbReference>
<dbReference type="AlphaFoldDB" id="A0A5S5CIX6"/>
<dbReference type="InterPro" id="IPR036770">
    <property type="entry name" value="Ankyrin_rpt-contain_sf"/>
</dbReference>
<dbReference type="PANTHER" id="PTHR34474:SF4">
    <property type="entry name" value="HEME OXYGENASE (STAPHYLOBILIN-PRODUCING) 1"/>
    <property type="match status" value="1"/>
</dbReference>
<keyword evidence="3" id="KW-0503">Monooxygenase</keyword>
<dbReference type="SUPFAM" id="SSF54909">
    <property type="entry name" value="Dimeric alpha+beta barrel"/>
    <property type="match status" value="1"/>
</dbReference>
<dbReference type="Gene3D" id="3.30.70.100">
    <property type="match status" value="1"/>
</dbReference>
<gene>
    <name evidence="3" type="ORF">BCM02_101821</name>
</gene>
<comment type="caution">
    <text evidence="3">The sequence shown here is derived from an EMBL/GenBank/DDBJ whole genome shotgun (WGS) entry which is preliminary data.</text>
</comment>
<feature type="region of interest" description="Disordered" evidence="1">
    <location>
        <begin position="213"/>
        <end position="248"/>
    </location>
</feature>
<dbReference type="Gene3D" id="1.25.40.20">
    <property type="entry name" value="Ankyrin repeat-containing domain"/>
    <property type="match status" value="1"/>
</dbReference>
<dbReference type="InterPro" id="IPR050404">
    <property type="entry name" value="Heme-degrading_MO"/>
</dbReference>
<reference evidence="3 4" key="1">
    <citation type="submission" date="2019-07" db="EMBL/GenBank/DDBJ databases">
        <title>Genomic Encyclopedia of Type Strains, Phase III (KMG-III): the genomes of soil and plant-associated and newly described type strains.</title>
        <authorList>
            <person name="Whitman W."/>
        </authorList>
    </citation>
    <scope>NUCLEOTIDE SEQUENCE [LARGE SCALE GENOMIC DNA]</scope>
    <source>
        <strain evidence="3 4">BL24</strain>
    </source>
</reference>
<dbReference type="PROSITE" id="PS51725">
    <property type="entry name" value="ABM"/>
    <property type="match status" value="1"/>
</dbReference>
<dbReference type="SUPFAM" id="SSF48403">
    <property type="entry name" value="Ankyrin repeat"/>
    <property type="match status" value="1"/>
</dbReference>
<dbReference type="InterPro" id="IPR011008">
    <property type="entry name" value="Dimeric_a/b-barrel"/>
</dbReference>
<evidence type="ECO:0000256" key="1">
    <source>
        <dbReference type="SAM" id="MobiDB-lite"/>
    </source>
</evidence>
<dbReference type="PANTHER" id="PTHR34474">
    <property type="entry name" value="SIGNAL TRANSDUCTION PROTEIN TRAP"/>
    <property type="match status" value="1"/>
</dbReference>
<dbReference type="OrthoDB" id="384737at2"/>
<feature type="domain" description="ABM" evidence="2">
    <location>
        <begin position="141"/>
        <end position="232"/>
    </location>
</feature>
<organism evidence="3 4">
    <name type="scientific">Paenibacillus methanolicus</name>
    <dbReference type="NCBI Taxonomy" id="582686"/>
    <lineage>
        <taxon>Bacteria</taxon>
        <taxon>Bacillati</taxon>
        <taxon>Bacillota</taxon>
        <taxon>Bacilli</taxon>
        <taxon>Bacillales</taxon>
        <taxon>Paenibacillaceae</taxon>
        <taxon>Paenibacillus</taxon>
    </lineage>
</organism>
<dbReference type="Proteomes" id="UP000323257">
    <property type="component" value="Unassembled WGS sequence"/>
</dbReference>
<dbReference type="GO" id="GO:0004497">
    <property type="term" value="F:monooxygenase activity"/>
    <property type="evidence" value="ECO:0007669"/>
    <property type="project" value="UniProtKB-KW"/>
</dbReference>
<keyword evidence="3" id="KW-0560">Oxidoreductase</keyword>
<protein>
    <submittedName>
        <fullName evidence="3">Heme-degrading monooxygenase HmoA</fullName>
    </submittedName>
</protein>
<sequence>MPGVPLSTELVREFVGAAHGNLPAVQALLQQEPGLLHAVMNWGGDDWESALGAAAHVGRRDIAEWLLAQGARMDIFAAAMLGELDIVQSMIEKFPAMAHARGPHGISLKQHALLGGERAQDVAAYLKSFELNEQGSERIVILVENRIEVRKGYGEAILERFRTPKNVHTFPGFIRMDVLHAENADGNEEIRVCTTWENEAAFQGWANSDSFRGAHAKRAEQANAQGQAQPHGQGHGHGGRHGEAEGAESASPIIGNKVTIYQVVASHLPAPAQAASEA</sequence>
<accession>A0A5S5CIX6</accession>
<keyword evidence="4" id="KW-1185">Reference proteome</keyword>
<dbReference type="InterPro" id="IPR007138">
    <property type="entry name" value="ABM_dom"/>
</dbReference>
<evidence type="ECO:0000313" key="4">
    <source>
        <dbReference type="Proteomes" id="UP000323257"/>
    </source>
</evidence>
<evidence type="ECO:0000313" key="3">
    <source>
        <dbReference type="EMBL" id="TYP79700.1"/>
    </source>
</evidence>
<proteinExistence type="predicted"/>